<evidence type="ECO:0000259" key="1">
    <source>
        <dbReference type="Pfam" id="PF01863"/>
    </source>
</evidence>
<sequence length="252" mass="29457">MVNKVMGADERGTIQVDYETIPYWIRYSQRTRRLHLRVKQKGIELVVPKNVKTPAIEAFLRTSSAWIKEQHLRIKKHADLFWPPHFLPSESISIEGHKKTIHVIYGGGKPQVRHLSEQLVVQIPVTTLLVDYESVIQAALLKALKKWALERALQSTERFCVQLGRWPKSVRVKTQSSRWGSCGIHEDIHINWVLILAPAFVLDYVVAHECCHLFYRNHGVRFWDKVSQLMPDYQQAEHWLRQHGSYLAFEHK</sequence>
<keyword evidence="3" id="KW-1185">Reference proteome</keyword>
<accession>A0AAE3HSA3</accession>
<dbReference type="Gene3D" id="3.30.2010.10">
    <property type="entry name" value="Metalloproteases ('zincins'), catalytic domain"/>
    <property type="match status" value="1"/>
</dbReference>
<dbReference type="InterPro" id="IPR002725">
    <property type="entry name" value="YgjP-like_metallopeptidase"/>
</dbReference>
<gene>
    <name evidence="2" type="ORF">CC99x_012420</name>
</gene>
<dbReference type="Pfam" id="PF01863">
    <property type="entry name" value="YgjP-like"/>
    <property type="match status" value="1"/>
</dbReference>
<comment type="caution">
    <text evidence="2">The sequence shown here is derived from an EMBL/GenBank/DDBJ whole genome shotgun (WGS) entry which is preliminary data.</text>
</comment>
<dbReference type="EMBL" id="LKHV02000001">
    <property type="protein sequence ID" value="MCS5709702.1"/>
    <property type="molecule type" value="Genomic_DNA"/>
</dbReference>
<name>A0AAE3HSA3_9GAMM</name>
<feature type="domain" description="YgjP-like metallopeptidase" evidence="1">
    <location>
        <begin position="32"/>
        <end position="243"/>
    </location>
</feature>
<evidence type="ECO:0000313" key="3">
    <source>
        <dbReference type="Proteomes" id="UP000051494"/>
    </source>
</evidence>
<dbReference type="CDD" id="cd07344">
    <property type="entry name" value="M48_yhfN_like"/>
    <property type="match status" value="1"/>
</dbReference>
<dbReference type="AlphaFoldDB" id="A0AAE3HSA3"/>
<proteinExistence type="predicted"/>
<dbReference type="InterPro" id="IPR053136">
    <property type="entry name" value="UTP_pyrophosphatase-like"/>
</dbReference>
<dbReference type="PANTHER" id="PTHR30399">
    <property type="entry name" value="UNCHARACTERIZED PROTEIN YGJP"/>
    <property type="match status" value="1"/>
</dbReference>
<dbReference type="Proteomes" id="UP000051494">
    <property type="component" value="Unassembled WGS sequence"/>
</dbReference>
<protein>
    <submittedName>
        <fullName evidence="2">M48 family metallopeptidase</fullName>
    </submittedName>
</protein>
<organism evidence="2 3">
    <name type="scientific">Candidatus Berkiella cookevillensis</name>
    <dbReference type="NCBI Taxonomy" id="437022"/>
    <lineage>
        <taxon>Bacteria</taxon>
        <taxon>Pseudomonadati</taxon>
        <taxon>Pseudomonadota</taxon>
        <taxon>Gammaproteobacteria</taxon>
        <taxon>Candidatus Berkiellales</taxon>
        <taxon>Candidatus Berkiellaceae</taxon>
        <taxon>Candidatus Berkiella</taxon>
    </lineage>
</organism>
<reference evidence="2" key="1">
    <citation type="journal article" date="2016" name="Genome Announc.">
        <title>Draft Genome Sequences of Two Novel Amoeba-Resistant Intranuclear Bacteria, 'Candidatus Berkiella cookevillensis' and 'Candidatus Berkiella aquae'.</title>
        <authorList>
            <person name="Mehari Y.T."/>
            <person name="Arivett B.A."/>
            <person name="Farone A.L."/>
            <person name="Gunderson J.H."/>
            <person name="Farone M.B."/>
        </authorList>
    </citation>
    <scope>NUCLEOTIDE SEQUENCE</scope>
    <source>
        <strain evidence="2">CC99</strain>
    </source>
</reference>
<evidence type="ECO:0000313" key="2">
    <source>
        <dbReference type="EMBL" id="MCS5709702.1"/>
    </source>
</evidence>
<reference evidence="2" key="2">
    <citation type="submission" date="2021-06" db="EMBL/GenBank/DDBJ databases">
        <title>Genomic Description and Analysis of Intracellular Bacteria, Candidatus Berkiella cookevillensis and Candidatus Berkiella aquae.</title>
        <authorList>
            <person name="Kidane D.T."/>
            <person name="Mehari Y.T."/>
            <person name="Rice F.C."/>
            <person name="Arivett B.A."/>
            <person name="Farone A.L."/>
            <person name="Berk S.G."/>
            <person name="Farone M.B."/>
        </authorList>
    </citation>
    <scope>NUCLEOTIDE SEQUENCE</scope>
    <source>
        <strain evidence="2">CC99</strain>
    </source>
</reference>
<dbReference type="PANTHER" id="PTHR30399:SF1">
    <property type="entry name" value="UTP PYROPHOSPHATASE"/>
    <property type="match status" value="1"/>
</dbReference>
<dbReference type="RefSeq" id="WP_141651893.1">
    <property type="nucleotide sequence ID" value="NZ_LKHV02000001.1"/>
</dbReference>